<gene>
    <name evidence="8" type="ORF">JW984_01950</name>
</gene>
<dbReference type="Gene3D" id="1.10.10.10">
    <property type="entry name" value="Winged helix-like DNA-binding domain superfamily/Winged helix DNA-binding domain"/>
    <property type="match status" value="1"/>
</dbReference>
<dbReference type="InterPro" id="IPR014048">
    <property type="entry name" value="MethylDNA_cys_MeTrfase_DNA-bd"/>
</dbReference>
<dbReference type="EMBL" id="JAFGIX010000009">
    <property type="protein sequence ID" value="MBN1571940.1"/>
    <property type="molecule type" value="Genomic_DNA"/>
</dbReference>
<comment type="caution">
    <text evidence="8">The sequence shown here is derived from an EMBL/GenBank/DDBJ whole genome shotgun (WGS) entry which is preliminary data.</text>
</comment>
<keyword evidence="4" id="KW-0227">DNA damage</keyword>
<sequence>MKEIKNVGIFSTTFGWMGVVSSDAGILFSMLPRVERGDVEKGLKSYLGTNGIKAGEDASCGEIEDAMKRFFEGEAVDLTRFPLDFSGISPFFVSVYGVVKGIDRGRVMSYNDVAKAAGSPGGARGVGSAMARNRFAPFVPCHRVVGKNGDLVGFGGGNGIEMKERMLFIEGIESRSGSKFRVPREFFASR</sequence>
<evidence type="ECO:0000313" key="9">
    <source>
        <dbReference type="Proteomes" id="UP000809273"/>
    </source>
</evidence>
<dbReference type="GO" id="GO:0003908">
    <property type="term" value="F:methylated-DNA-[protein]-cysteine S-methyltransferase activity"/>
    <property type="evidence" value="ECO:0007669"/>
    <property type="project" value="UniProtKB-EC"/>
</dbReference>
<dbReference type="SUPFAM" id="SSF46767">
    <property type="entry name" value="Methylated DNA-protein cysteine methyltransferase, C-terminal domain"/>
    <property type="match status" value="1"/>
</dbReference>
<proteinExistence type="predicted"/>
<dbReference type="InterPro" id="IPR036217">
    <property type="entry name" value="MethylDNA_cys_MeTrfase_DNAb"/>
</dbReference>
<dbReference type="GO" id="GO:0032259">
    <property type="term" value="P:methylation"/>
    <property type="evidence" value="ECO:0007669"/>
    <property type="project" value="UniProtKB-KW"/>
</dbReference>
<evidence type="ECO:0000256" key="2">
    <source>
        <dbReference type="ARBA" id="ARBA00022603"/>
    </source>
</evidence>
<keyword evidence="5" id="KW-0234">DNA repair</keyword>
<name>A0A9D8PNJ1_9DELT</name>
<reference evidence="8" key="1">
    <citation type="journal article" date="2021" name="Environ. Microbiol.">
        <title>Genomic characterization of three novel Desulfobacterota classes expand the metabolic and phylogenetic diversity of the phylum.</title>
        <authorList>
            <person name="Murphy C.L."/>
            <person name="Biggerstaff J."/>
            <person name="Eichhorn A."/>
            <person name="Ewing E."/>
            <person name="Shahan R."/>
            <person name="Soriano D."/>
            <person name="Stewart S."/>
            <person name="VanMol K."/>
            <person name="Walker R."/>
            <person name="Walters P."/>
            <person name="Elshahed M.S."/>
            <person name="Youssef N.H."/>
        </authorList>
    </citation>
    <scope>NUCLEOTIDE SEQUENCE</scope>
    <source>
        <strain evidence="8">Zod_Metabat.24</strain>
    </source>
</reference>
<dbReference type="NCBIfam" id="TIGR00589">
    <property type="entry name" value="ogt"/>
    <property type="match status" value="1"/>
</dbReference>
<comment type="catalytic activity">
    <reaction evidence="6">
        <text>a 6-O-methyl-2'-deoxyguanosine in DNA + L-cysteinyl-[protein] = S-methyl-L-cysteinyl-[protein] + a 2'-deoxyguanosine in DNA</text>
        <dbReference type="Rhea" id="RHEA:24000"/>
        <dbReference type="Rhea" id="RHEA-COMP:10131"/>
        <dbReference type="Rhea" id="RHEA-COMP:10132"/>
        <dbReference type="Rhea" id="RHEA-COMP:11367"/>
        <dbReference type="Rhea" id="RHEA-COMP:11368"/>
        <dbReference type="ChEBI" id="CHEBI:29950"/>
        <dbReference type="ChEBI" id="CHEBI:82612"/>
        <dbReference type="ChEBI" id="CHEBI:85445"/>
        <dbReference type="ChEBI" id="CHEBI:85448"/>
        <dbReference type="EC" id="2.1.1.63"/>
    </reaction>
</comment>
<evidence type="ECO:0000313" key="8">
    <source>
        <dbReference type="EMBL" id="MBN1571940.1"/>
    </source>
</evidence>
<evidence type="ECO:0000259" key="7">
    <source>
        <dbReference type="Pfam" id="PF01035"/>
    </source>
</evidence>
<dbReference type="AlphaFoldDB" id="A0A9D8PNJ1"/>
<dbReference type="InterPro" id="IPR001497">
    <property type="entry name" value="MethylDNA_cys_MeTrfase_AS"/>
</dbReference>
<dbReference type="GO" id="GO:0006281">
    <property type="term" value="P:DNA repair"/>
    <property type="evidence" value="ECO:0007669"/>
    <property type="project" value="UniProtKB-KW"/>
</dbReference>
<keyword evidence="2" id="KW-0489">Methyltransferase</keyword>
<reference evidence="8" key="2">
    <citation type="submission" date="2021-01" db="EMBL/GenBank/DDBJ databases">
        <authorList>
            <person name="Hahn C.R."/>
            <person name="Youssef N.H."/>
            <person name="Elshahed M."/>
        </authorList>
    </citation>
    <scope>NUCLEOTIDE SEQUENCE</scope>
    <source>
        <strain evidence="8">Zod_Metabat.24</strain>
    </source>
</reference>
<evidence type="ECO:0000256" key="6">
    <source>
        <dbReference type="ARBA" id="ARBA00049348"/>
    </source>
</evidence>
<evidence type="ECO:0000256" key="1">
    <source>
        <dbReference type="ARBA" id="ARBA00001286"/>
    </source>
</evidence>
<keyword evidence="3" id="KW-0808">Transferase</keyword>
<organism evidence="8 9">
    <name type="scientific">Candidatus Zymogenus saltonus</name>
    <dbReference type="NCBI Taxonomy" id="2844893"/>
    <lineage>
        <taxon>Bacteria</taxon>
        <taxon>Deltaproteobacteria</taxon>
        <taxon>Candidatus Zymogenia</taxon>
        <taxon>Candidatus Zymogeniales</taxon>
        <taxon>Candidatus Zymogenaceae</taxon>
        <taxon>Candidatus Zymogenus</taxon>
    </lineage>
</organism>
<dbReference type="InterPro" id="IPR036388">
    <property type="entry name" value="WH-like_DNA-bd_sf"/>
</dbReference>
<dbReference type="PANTHER" id="PTHR10815">
    <property type="entry name" value="METHYLATED-DNA--PROTEIN-CYSTEINE METHYLTRANSFERASE"/>
    <property type="match status" value="1"/>
</dbReference>
<accession>A0A9D8PNJ1</accession>
<evidence type="ECO:0000256" key="3">
    <source>
        <dbReference type="ARBA" id="ARBA00022679"/>
    </source>
</evidence>
<dbReference type="PROSITE" id="PS00374">
    <property type="entry name" value="MGMT"/>
    <property type="match status" value="1"/>
</dbReference>
<feature type="domain" description="Methylated-DNA-[protein]-cysteine S-methyltransferase DNA binding" evidence="7">
    <location>
        <begin position="90"/>
        <end position="172"/>
    </location>
</feature>
<protein>
    <submittedName>
        <fullName evidence="8">Methylated-DNA--[protein]-cysteine S-methyltransferase</fullName>
    </submittedName>
</protein>
<comment type="catalytic activity">
    <reaction evidence="1">
        <text>a 4-O-methyl-thymidine in DNA + L-cysteinyl-[protein] = a thymidine in DNA + S-methyl-L-cysteinyl-[protein]</text>
        <dbReference type="Rhea" id="RHEA:53428"/>
        <dbReference type="Rhea" id="RHEA-COMP:10131"/>
        <dbReference type="Rhea" id="RHEA-COMP:10132"/>
        <dbReference type="Rhea" id="RHEA-COMP:13555"/>
        <dbReference type="Rhea" id="RHEA-COMP:13556"/>
        <dbReference type="ChEBI" id="CHEBI:29950"/>
        <dbReference type="ChEBI" id="CHEBI:82612"/>
        <dbReference type="ChEBI" id="CHEBI:137386"/>
        <dbReference type="ChEBI" id="CHEBI:137387"/>
        <dbReference type="EC" id="2.1.1.63"/>
    </reaction>
</comment>
<evidence type="ECO:0000256" key="4">
    <source>
        <dbReference type="ARBA" id="ARBA00022763"/>
    </source>
</evidence>
<evidence type="ECO:0000256" key="5">
    <source>
        <dbReference type="ARBA" id="ARBA00023204"/>
    </source>
</evidence>
<dbReference type="Pfam" id="PF01035">
    <property type="entry name" value="DNA_binding_1"/>
    <property type="match status" value="1"/>
</dbReference>
<dbReference type="Proteomes" id="UP000809273">
    <property type="component" value="Unassembled WGS sequence"/>
</dbReference>
<dbReference type="CDD" id="cd06445">
    <property type="entry name" value="ATase"/>
    <property type="match status" value="1"/>
</dbReference>
<dbReference type="PANTHER" id="PTHR10815:SF13">
    <property type="entry name" value="METHYLATED-DNA--PROTEIN-CYSTEINE METHYLTRANSFERASE"/>
    <property type="match status" value="1"/>
</dbReference>